<name>A0ABR8Y624_9BACT</name>
<dbReference type="SUPFAM" id="SSF102114">
    <property type="entry name" value="Radical SAM enzymes"/>
    <property type="match status" value="1"/>
</dbReference>
<evidence type="ECO:0000313" key="3">
    <source>
        <dbReference type="Proteomes" id="UP000620874"/>
    </source>
</evidence>
<dbReference type="EMBL" id="JACSPP010000008">
    <property type="protein sequence ID" value="MBD8039659.1"/>
    <property type="molecule type" value="Genomic_DNA"/>
</dbReference>
<gene>
    <name evidence="2" type="ORF">H9625_04215</name>
</gene>
<evidence type="ECO:0000259" key="1">
    <source>
        <dbReference type="Pfam" id="PF13186"/>
    </source>
</evidence>
<dbReference type="InterPro" id="IPR023885">
    <property type="entry name" value="4Fe4S-binding_SPASM_dom"/>
</dbReference>
<accession>A0ABR8Y624</accession>
<reference evidence="2 3" key="1">
    <citation type="submission" date="2020-08" db="EMBL/GenBank/DDBJ databases">
        <title>A Genomic Blueprint of the Chicken Gut Microbiome.</title>
        <authorList>
            <person name="Gilroy R."/>
            <person name="Ravi A."/>
            <person name="Getino M."/>
            <person name="Pursley I."/>
            <person name="Horton D.L."/>
            <person name="Alikhan N.-F."/>
            <person name="Baker D."/>
            <person name="Gharbi K."/>
            <person name="Hall N."/>
            <person name="Watson M."/>
            <person name="Adriaenssens E.M."/>
            <person name="Foster-Nyarko E."/>
            <person name="Jarju S."/>
            <person name="Secka A."/>
            <person name="Antonio M."/>
            <person name="Oren A."/>
            <person name="Chaudhuri R."/>
            <person name="La Ragione R.M."/>
            <person name="Hildebrand F."/>
            <person name="Pallen M.J."/>
        </authorList>
    </citation>
    <scope>NUCLEOTIDE SEQUENCE [LARGE SCALE GENOMIC DNA]</scope>
    <source>
        <strain evidence="2 3">Sa1CVN1</strain>
    </source>
</reference>
<dbReference type="NCBIfam" id="TIGR04085">
    <property type="entry name" value="rSAM_more_4Fe4S"/>
    <property type="match status" value="1"/>
</dbReference>
<sequence length="171" mass="20015">MIEDFKEYWNCSNVRFSFHKVWQELESTELFAKREALKRDILNLGIKSNIDSYYGDSLTPCYADFDNHIVVNYNGDIYKCTARDFKPENRLGYLNDDGEIIYNDMAQKRFKARLTKQCLSCRMLPICTICFQQRSESVDGSCPIPPVYKNATINIRKYFYDVIALKHQAAT</sequence>
<keyword evidence="3" id="KW-1185">Reference proteome</keyword>
<dbReference type="InterPro" id="IPR058240">
    <property type="entry name" value="rSAM_sf"/>
</dbReference>
<protein>
    <submittedName>
        <fullName evidence="2">SPASM domain-containing protein</fullName>
    </submittedName>
</protein>
<dbReference type="Gene3D" id="3.20.20.70">
    <property type="entry name" value="Aldolase class I"/>
    <property type="match status" value="1"/>
</dbReference>
<comment type="caution">
    <text evidence="2">The sequence shown here is derived from an EMBL/GenBank/DDBJ whole genome shotgun (WGS) entry which is preliminary data.</text>
</comment>
<dbReference type="InterPro" id="IPR013785">
    <property type="entry name" value="Aldolase_TIM"/>
</dbReference>
<organism evidence="2 3">
    <name type="scientific">Phocaeicola intestinalis</name>
    <dbReference type="NCBI Taxonomy" id="2762212"/>
    <lineage>
        <taxon>Bacteria</taxon>
        <taxon>Pseudomonadati</taxon>
        <taxon>Bacteroidota</taxon>
        <taxon>Bacteroidia</taxon>
        <taxon>Bacteroidales</taxon>
        <taxon>Bacteroidaceae</taxon>
        <taxon>Phocaeicola</taxon>
    </lineage>
</organism>
<feature type="domain" description="4Fe4S-binding SPASM" evidence="1">
    <location>
        <begin position="66"/>
        <end position="121"/>
    </location>
</feature>
<evidence type="ECO:0000313" key="2">
    <source>
        <dbReference type="EMBL" id="MBD8039659.1"/>
    </source>
</evidence>
<dbReference type="Proteomes" id="UP000620874">
    <property type="component" value="Unassembled WGS sequence"/>
</dbReference>
<proteinExistence type="predicted"/>
<dbReference type="Pfam" id="PF13186">
    <property type="entry name" value="SPASM"/>
    <property type="match status" value="1"/>
</dbReference>